<name>A0A2N3YA65_SACSN</name>
<accession>A0A2N3YA65</accession>
<protein>
    <submittedName>
        <fullName evidence="3">Uncharacterized protein</fullName>
    </submittedName>
</protein>
<dbReference type="Proteomes" id="UP000233786">
    <property type="component" value="Unassembled WGS sequence"/>
</dbReference>
<reference evidence="3" key="1">
    <citation type="submission" date="2017-12" db="EMBL/GenBank/DDBJ databases">
        <title>Sequencing the genomes of 1000 Actinobacteria strains.</title>
        <authorList>
            <person name="Klenk H.-P."/>
        </authorList>
    </citation>
    <scope>NUCLEOTIDE SEQUENCE [LARGE SCALE GENOMIC DNA]</scope>
    <source>
        <strain evidence="3">DSM 44228</strain>
    </source>
</reference>
<organism evidence="3 4">
    <name type="scientific">Saccharopolyspora spinosa</name>
    <dbReference type="NCBI Taxonomy" id="60894"/>
    <lineage>
        <taxon>Bacteria</taxon>
        <taxon>Bacillati</taxon>
        <taxon>Actinomycetota</taxon>
        <taxon>Actinomycetes</taxon>
        <taxon>Pseudonocardiales</taxon>
        <taxon>Pseudonocardiaceae</taxon>
        <taxon>Saccharopolyspora</taxon>
    </lineage>
</organism>
<keyword evidence="4" id="KW-1185">Reference proteome</keyword>
<dbReference type="AlphaFoldDB" id="A0A2N3YA65"/>
<comment type="caution">
    <text evidence="3">The sequence shown here is derived from an EMBL/GenBank/DDBJ whole genome shotgun (WGS) entry which is preliminary data.</text>
</comment>
<evidence type="ECO:0000256" key="1">
    <source>
        <dbReference type="SAM" id="MobiDB-lite"/>
    </source>
</evidence>
<dbReference type="EMBL" id="PJNB01000001">
    <property type="protein sequence ID" value="PKW19826.1"/>
    <property type="molecule type" value="Genomic_DNA"/>
</dbReference>
<proteinExistence type="predicted"/>
<keyword evidence="2" id="KW-1133">Transmembrane helix</keyword>
<sequence>MVLSFPAAGALLWAGAPSYGDTSASGLPPQPIEATKPAEAPEPPAVTPMSERTERFVLLAYSCIVVVVMVAAVTLS</sequence>
<evidence type="ECO:0000256" key="2">
    <source>
        <dbReference type="SAM" id="Phobius"/>
    </source>
</evidence>
<gene>
    <name evidence="3" type="ORF">A8926_8023</name>
</gene>
<keyword evidence="2" id="KW-0472">Membrane</keyword>
<evidence type="ECO:0000313" key="3">
    <source>
        <dbReference type="EMBL" id="PKW19826.1"/>
    </source>
</evidence>
<feature type="transmembrane region" description="Helical" evidence="2">
    <location>
        <begin position="56"/>
        <end position="75"/>
    </location>
</feature>
<feature type="region of interest" description="Disordered" evidence="1">
    <location>
        <begin position="21"/>
        <end position="47"/>
    </location>
</feature>
<evidence type="ECO:0000313" key="4">
    <source>
        <dbReference type="Proteomes" id="UP000233786"/>
    </source>
</evidence>
<keyword evidence="2" id="KW-0812">Transmembrane</keyword>
<dbReference type="STRING" id="994479.GCA_000194155_00127"/>